<keyword evidence="6 7" id="KW-0472">Membrane</keyword>
<evidence type="ECO:0000256" key="7">
    <source>
        <dbReference type="RuleBase" id="RU367003"/>
    </source>
</evidence>
<name>A0AAE0C8J1_9CHLO</name>
<comment type="subcellular location">
    <subcellularLocation>
        <location evidence="1">Plastid</location>
        <location evidence="1">Chloroplast inner membrane</location>
        <topology evidence="1">Multi-pass membrane protein</topology>
    </subcellularLocation>
    <subcellularLocation>
        <location evidence="7">Plastid</location>
        <location evidence="7">Chloroplast membrane</location>
        <topology evidence="7">Multi-pass membrane protein</topology>
    </subcellularLocation>
</comment>
<evidence type="ECO:0000313" key="8">
    <source>
        <dbReference type="EMBL" id="KAK3249267.1"/>
    </source>
</evidence>
<proteinExistence type="inferred from homology"/>
<evidence type="ECO:0000256" key="6">
    <source>
        <dbReference type="ARBA" id="ARBA00023136"/>
    </source>
</evidence>
<keyword evidence="4" id="KW-1001">Plastid inner membrane</keyword>
<keyword evidence="9" id="KW-1185">Reference proteome</keyword>
<reference evidence="8 9" key="1">
    <citation type="journal article" date="2015" name="Genome Biol. Evol.">
        <title>Comparative Genomics of a Bacterivorous Green Alga Reveals Evolutionary Causalities and Consequences of Phago-Mixotrophic Mode of Nutrition.</title>
        <authorList>
            <person name="Burns J.A."/>
            <person name="Paasch A."/>
            <person name="Narechania A."/>
            <person name="Kim E."/>
        </authorList>
    </citation>
    <scope>NUCLEOTIDE SEQUENCE [LARGE SCALE GENOMIC DNA]</scope>
    <source>
        <strain evidence="8 9">PLY_AMNH</strain>
    </source>
</reference>
<dbReference type="GO" id="GO:0009706">
    <property type="term" value="C:chloroplast inner membrane"/>
    <property type="evidence" value="ECO:0007669"/>
    <property type="project" value="UniProtKB-SubCell"/>
</dbReference>
<organism evidence="8 9">
    <name type="scientific">Cymbomonas tetramitiformis</name>
    <dbReference type="NCBI Taxonomy" id="36881"/>
    <lineage>
        <taxon>Eukaryota</taxon>
        <taxon>Viridiplantae</taxon>
        <taxon>Chlorophyta</taxon>
        <taxon>Pyramimonadophyceae</taxon>
        <taxon>Pyramimonadales</taxon>
        <taxon>Pyramimonadaceae</taxon>
        <taxon>Cymbomonas</taxon>
    </lineage>
</organism>
<evidence type="ECO:0000256" key="4">
    <source>
        <dbReference type="ARBA" id="ARBA00022780"/>
    </source>
</evidence>
<feature type="transmembrane region" description="Helical" evidence="7">
    <location>
        <begin position="135"/>
        <end position="155"/>
    </location>
</feature>
<dbReference type="PANTHER" id="PTHR33510:SF5">
    <property type="entry name" value="PROTEIN TIC 20-II, CHLOROPLASTIC"/>
    <property type="match status" value="1"/>
</dbReference>
<sequence length="242" mass="26990">MATSTISSSTILRNAAVTRAAFRHPPKVLTRAVIASKHTRVCRKAINTKTSSYQQRAHLSKIDMFQVARGQSPGNTRRNCPTTCGYYTPSSTDRLIAAVPYLLPFFESLRYGTFFFQQFPISYSILAPLMPLIQLFQTIPFAPLVIFFVIYLGIVKNASFSWFVRFNAFQAIMLDVCLILPSVVESIFRAPRYGVGLTVYQCLYTTVFLYVAGCFFYAVLSCVAGKAPMIKPLIGEAAAQQV</sequence>
<keyword evidence="5 7" id="KW-1133">Transmembrane helix</keyword>
<feature type="transmembrane region" description="Helical" evidence="7">
    <location>
        <begin position="203"/>
        <end position="224"/>
    </location>
</feature>
<dbReference type="PANTHER" id="PTHR33510">
    <property type="entry name" value="PROTEIN TIC 20-II, CHLOROPLASTIC"/>
    <property type="match status" value="1"/>
</dbReference>
<dbReference type="Proteomes" id="UP001190700">
    <property type="component" value="Unassembled WGS sequence"/>
</dbReference>
<evidence type="ECO:0000256" key="5">
    <source>
        <dbReference type="ARBA" id="ARBA00022989"/>
    </source>
</evidence>
<evidence type="ECO:0000256" key="2">
    <source>
        <dbReference type="ARBA" id="ARBA00009596"/>
    </source>
</evidence>
<comment type="caution">
    <text evidence="7">Lacks conserved residue(s) required for the propagation of feature annotation.</text>
</comment>
<dbReference type="EMBL" id="LGRX02027488">
    <property type="protein sequence ID" value="KAK3249267.1"/>
    <property type="molecule type" value="Genomic_DNA"/>
</dbReference>
<gene>
    <name evidence="8" type="ORF">CYMTET_41297</name>
</gene>
<dbReference type="InterPro" id="IPR005691">
    <property type="entry name" value="Tic20"/>
</dbReference>
<comment type="function">
    <text evidence="7">Involved in protein precursor import into chloroplasts.</text>
</comment>
<evidence type="ECO:0000313" key="9">
    <source>
        <dbReference type="Proteomes" id="UP001190700"/>
    </source>
</evidence>
<evidence type="ECO:0000256" key="1">
    <source>
        <dbReference type="ARBA" id="ARBA00004478"/>
    </source>
</evidence>
<comment type="similarity">
    <text evidence="2 7">Belongs to the Tic20 family.</text>
</comment>
<keyword evidence="3 7" id="KW-0812">Transmembrane</keyword>
<keyword evidence="7" id="KW-0934">Plastid</keyword>
<comment type="caution">
    <text evidence="8">The sequence shown here is derived from an EMBL/GenBank/DDBJ whole genome shotgun (WGS) entry which is preliminary data.</text>
</comment>
<protein>
    <recommendedName>
        <fullName evidence="7">Protein TIC 20</fullName>
    </recommendedName>
</protein>
<accession>A0AAE0C8J1</accession>
<dbReference type="AlphaFoldDB" id="A0AAE0C8J1"/>
<feature type="transmembrane region" description="Helical" evidence="7">
    <location>
        <begin position="162"/>
        <end position="183"/>
    </location>
</feature>
<keyword evidence="7" id="KW-0150">Chloroplast</keyword>
<dbReference type="Pfam" id="PF16166">
    <property type="entry name" value="TIC20"/>
    <property type="match status" value="1"/>
</dbReference>
<evidence type="ECO:0000256" key="3">
    <source>
        <dbReference type="ARBA" id="ARBA00022692"/>
    </source>
</evidence>